<dbReference type="NCBIfam" id="TIGR00830">
    <property type="entry name" value="PTBA"/>
    <property type="match status" value="1"/>
</dbReference>
<evidence type="ECO:0000256" key="3">
    <source>
        <dbReference type="ARBA" id="ARBA00022448"/>
    </source>
</evidence>
<feature type="domain" description="PTS EIIA type-1" evidence="8">
    <location>
        <begin position="52"/>
        <end position="156"/>
    </location>
</feature>
<evidence type="ECO:0000259" key="8">
    <source>
        <dbReference type="PROSITE" id="PS51093"/>
    </source>
</evidence>
<evidence type="ECO:0000313" key="9">
    <source>
        <dbReference type="EMBL" id="OJG36689.1"/>
    </source>
</evidence>
<protein>
    <submittedName>
        <fullName evidence="9">PTS system glucose-specific transporter subunit IICBA</fullName>
    </submittedName>
</protein>
<evidence type="ECO:0000256" key="2">
    <source>
        <dbReference type="ARBA" id="ARBA00004651"/>
    </source>
</evidence>
<dbReference type="EMBL" id="JXKM01000002">
    <property type="protein sequence ID" value="OJG36689.1"/>
    <property type="molecule type" value="Genomic_DNA"/>
</dbReference>
<keyword evidence="3" id="KW-0813">Transport</keyword>
<dbReference type="PANTHER" id="PTHR45008">
    <property type="entry name" value="PTS SYSTEM GLUCOSE-SPECIFIC EIIA COMPONENT"/>
    <property type="match status" value="1"/>
</dbReference>
<comment type="subcellular location">
    <subcellularLocation>
        <location evidence="2">Cell membrane</location>
        <topology evidence="2">Multi-pass membrane protein</topology>
    </subcellularLocation>
    <subcellularLocation>
        <location evidence="1">Cytoplasm</location>
    </subcellularLocation>
</comment>
<dbReference type="RefSeq" id="WP_071861120.1">
    <property type="nucleotide sequence ID" value="NZ_JBHLVS010000012.1"/>
</dbReference>
<dbReference type="InterPro" id="IPR050890">
    <property type="entry name" value="PTS_EIIA_component"/>
</dbReference>
<name>A0A1L8SX93_9ENTE</name>
<dbReference type="PROSITE" id="PS00371">
    <property type="entry name" value="PTS_EIIA_TYPE_1_HIS"/>
    <property type="match status" value="1"/>
</dbReference>
<dbReference type="STRING" id="319970.RV00_GL001134"/>
<keyword evidence="7" id="KW-0418">Kinase</keyword>
<dbReference type="FunFam" id="2.70.70.10:FF:000001">
    <property type="entry name" value="PTS system glucose-specific IIA component"/>
    <property type="match status" value="1"/>
</dbReference>
<comment type="caution">
    <text evidence="9">The sequence shown here is derived from an EMBL/GenBank/DDBJ whole genome shotgun (WGS) entry which is preliminary data.</text>
</comment>
<evidence type="ECO:0000256" key="6">
    <source>
        <dbReference type="ARBA" id="ARBA00022683"/>
    </source>
</evidence>
<keyword evidence="6" id="KW-0598">Phosphotransferase system</keyword>
<dbReference type="GO" id="GO:0009401">
    <property type="term" value="P:phosphoenolpyruvate-dependent sugar phosphotransferase system"/>
    <property type="evidence" value="ECO:0007669"/>
    <property type="project" value="UniProtKB-KW"/>
</dbReference>
<dbReference type="SUPFAM" id="SSF51261">
    <property type="entry name" value="Duplicated hybrid motif"/>
    <property type="match status" value="1"/>
</dbReference>
<evidence type="ECO:0000256" key="5">
    <source>
        <dbReference type="ARBA" id="ARBA00022679"/>
    </source>
</evidence>
<dbReference type="PANTHER" id="PTHR45008:SF1">
    <property type="entry name" value="PTS SYSTEM GLUCOSE-SPECIFIC EIIA COMPONENT"/>
    <property type="match status" value="1"/>
</dbReference>
<dbReference type="Gene3D" id="2.70.70.10">
    <property type="entry name" value="Glucose Permease (Domain IIA)"/>
    <property type="match status" value="1"/>
</dbReference>
<evidence type="ECO:0000256" key="4">
    <source>
        <dbReference type="ARBA" id="ARBA00022597"/>
    </source>
</evidence>
<gene>
    <name evidence="9" type="ORF">RV00_GL001134</name>
</gene>
<dbReference type="GO" id="GO:0005886">
    <property type="term" value="C:plasma membrane"/>
    <property type="evidence" value="ECO:0007669"/>
    <property type="project" value="UniProtKB-SubCell"/>
</dbReference>
<accession>A0A1L8SX93</accession>
<dbReference type="Pfam" id="PF00358">
    <property type="entry name" value="PTS_EIIA_1"/>
    <property type="match status" value="1"/>
</dbReference>
<keyword evidence="4" id="KW-0762">Sugar transport</keyword>
<dbReference type="PROSITE" id="PS51093">
    <property type="entry name" value="PTS_EIIA_TYPE_1"/>
    <property type="match status" value="1"/>
</dbReference>
<evidence type="ECO:0000256" key="7">
    <source>
        <dbReference type="ARBA" id="ARBA00022777"/>
    </source>
</evidence>
<dbReference type="GO" id="GO:0005737">
    <property type="term" value="C:cytoplasm"/>
    <property type="evidence" value="ECO:0007669"/>
    <property type="project" value="UniProtKB-SubCell"/>
</dbReference>
<reference evidence="9 10" key="1">
    <citation type="submission" date="2014-12" db="EMBL/GenBank/DDBJ databases">
        <title>Draft genome sequences of 29 type strains of Enterococci.</title>
        <authorList>
            <person name="Zhong Z."/>
            <person name="Sun Z."/>
            <person name="Liu W."/>
            <person name="Zhang W."/>
            <person name="Zhang H."/>
        </authorList>
    </citation>
    <scope>NUCLEOTIDE SEQUENCE [LARGE SCALE GENOMIC DNA]</scope>
    <source>
        <strain evidence="9 10">DSM 22802</strain>
    </source>
</reference>
<dbReference type="GO" id="GO:0016301">
    <property type="term" value="F:kinase activity"/>
    <property type="evidence" value="ECO:0007669"/>
    <property type="project" value="UniProtKB-KW"/>
</dbReference>
<proteinExistence type="predicted"/>
<dbReference type="Proteomes" id="UP000183700">
    <property type="component" value="Unassembled WGS sequence"/>
</dbReference>
<keyword evidence="5" id="KW-0808">Transferase</keyword>
<organism evidence="9 10">
    <name type="scientific">Enterococcus devriesei</name>
    <dbReference type="NCBI Taxonomy" id="319970"/>
    <lineage>
        <taxon>Bacteria</taxon>
        <taxon>Bacillati</taxon>
        <taxon>Bacillota</taxon>
        <taxon>Bacilli</taxon>
        <taxon>Lactobacillales</taxon>
        <taxon>Enterococcaceae</taxon>
        <taxon>Enterococcus</taxon>
    </lineage>
</organism>
<evidence type="ECO:0000313" key="10">
    <source>
        <dbReference type="Proteomes" id="UP000183700"/>
    </source>
</evidence>
<dbReference type="InterPro" id="IPR011055">
    <property type="entry name" value="Dup_hybrid_motif"/>
</dbReference>
<evidence type="ECO:0000256" key="1">
    <source>
        <dbReference type="ARBA" id="ARBA00004496"/>
    </source>
</evidence>
<sequence length="189" mass="20671">MQIATMQQFSLFDRFKKKEPKVQISDKKNISTLETLYAPVAGKVKPIIEVSDPVFSQRMMGDGFAVTPTANQIYSPINGKIISIFDTKHAIGIETTSGLEVLIHMGLDTVELNGKPFSVYVNVGDVVTPTTMIAEMDIKAVVEAKKETDVLIVVTNMDEVADVTLNADGLVVAETPVALVTMKELKNRK</sequence>
<dbReference type="AlphaFoldDB" id="A0A1L8SX93"/>
<keyword evidence="10" id="KW-1185">Reference proteome</keyword>
<dbReference type="InterPro" id="IPR001127">
    <property type="entry name" value="PTS_EIIA_1_perm"/>
</dbReference>